<evidence type="ECO:0000256" key="1">
    <source>
        <dbReference type="ARBA" id="ARBA00004651"/>
    </source>
</evidence>
<feature type="transmembrane region" description="Helical" evidence="7">
    <location>
        <begin position="137"/>
        <end position="163"/>
    </location>
</feature>
<evidence type="ECO:0000256" key="2">
    <source>
        <dbReference type="ARBA" id="ARBA00022448"/>
    </source>
</evidence>
<dbReference type="PANTHER" id="PTHR43163:SF6">
    <property type="entry name" value="DIPEPTIDE TRANSPORT SYSTEM PERMEASE PROTEIN DPPB-RELATED"/>
    <property type="match status" value="1"/>
</dbReference>
<dbReference type="InterPro" id="IPR000515">
    <property type="entry name" value="MetI-like"/>
</dbReference>
<protein>
    <submittedName>
        <fullName evidence="9">ABC transporter permease</fullName>
    </submittedName>
</protein>
<accession>A0ABY4G0G3</accession>
<evidence type="ECO:0000256" key="3">
    <source>
        <dbReference type="ARBA" id="ARBA00022475"/>
    </source>
</evidence>
<keyword evidence="5 7" id="KW-1133">Transmembrane helix</keyword>
<dbReference type="Pfam" id="PF00528">
    <property type="entry name" value="BPD_transp_1"/>
    <property type="match status" value="1"/>
</dbReference>
<dbReference type="CDD" id="cd06261">
    <property type="entry name" value="TM_PBP2"/>
    <property type="match status" value="1"/>
</dbReference>
<dbReference type="Pfam" id="PF19300">
    <property type="entry name" value="BPD_transp_1_N"/>
    <property type="match status" value="1"/>
</dbReference>
<evidence type="ECO:0000313" key="10">
    <source>
        <dbReference type="Proteomes" id="UP000831775"/>
    </source>
</evidence>
<dbReference type="InterPro" id="IPR045621">
    <property type="entry name" value="BPD_transp_1_N"/>
</dbReference>
<name>A0ABY4G0G3_9MICO</name>
<dbReference type="SUPFAM" id="SSF161098">
    <property type="entry name" value="MetI-like"/>
    <property type="match status" value="1"/>
</dbReference>
<feature type="transmembrane region" description="Helical" evidence="7">
    <location>
        <begin position="14"/>
        <end position="35"/>
    </location>
</feature>
<feature type="transmembrane region" description="Helical" evidence="7">
    <location>
        <begin position="288"/>
        <end position="310"/>
    </location>
</feature>
<keyword evidence="10" id="KW-1185">Reference proteome</keyword>
<keyword evidence="4 7" id="KW-0812">Transmembrane</keyword>
<comment type="similarity">
    <text evidence="7">Belongs to the binding-protein-dependent transport system permease family.</text>
</comment>
<evidence type="ECO:0000313" key="9">
    <source>
        <dbReference type="EMBL" id="UOQ61884.1"/>
    </source>
</evidence>
<evidence type="ECO:0000256" key="7">
    <source>
        <dbReference type="RuleBase" id="RU363032"/>
    </source>
</evidence>
<feature type="domain" description="ABC transmembrane type-1" evidence="8">
    <location>
        <begin position="101"/>
        <end position="307"/>
    </location>
</feature>
<evidence type="ECO:0000256" key="5">
    <source>
        <dbReference type="ARBA" id="ARBA00022989"/>
    </source>
</evidence>
<evidence type="ECO:0000256" key="4">
    <source>
        <dbReference type="ARBA" id="ARBA00022692"/>
    </source>
</evidence>
<organism evidence="9 10">
    <name type="scientific">Leucobacter rhizosphaerae</name>
    <dbReference type="NCBI Taxonomy" id="2932245"/>
    <lineage>
        <taxon>Bacteria</taxon>
        <taxon>Bacillati</taxon>
        <taxon>Actinomycetota</taxon>
        <taxon>Actinomycetes</taxon>
        <taxon>Micrococcales</taxon>
        <taxon>Microbacteriaceae</taxon>
        <taxon>Leucobacter</taxon>
    </lineage>
</organism>
<sequence>MRTGRVVRVVGRSLARLVPVVLGVVVAVFFLLRIVPGDPAAMILGERATPESLAALRAELGLDLPLWQQFLAFVTQVVTQFDTGDSLVSGVSTRELVFERAPVSLGIVALAVLLAILIAVPLAVAAARGKDGWVDHVVRILPTVGMGMPLFWIGLLLIILFAVHLRWFPVGGVGSGPGEPLRSLFLPALAVALGLAPPLIRSLRAQLLEVLDADFVTTLRAARVPERSILTRHVLRNAALPTLTLLSVNTAYLVGGTLVVEKVFGINGLGTLLFQSIGSRDFPVVQGVALYCAIVVVLVTTVAGLLAALLDPRLRIAPALDAAAALDAAPAIQPAAPDADPTPEDRS</sequence>
<comment type="subcellular location">
    <subcellularLocation>
        <location evidence="1 7">Cell membrane</location>
        <topology evidence="1 7">Multi-pass membrane protein</topology>
    </subcellularLocation>
</comment>
<keyword evidence="3" id="KW-1003">Cell membrane</keyword>
<feature type="transmembrane region" description="Helical" evidence="7">
    <location>
        <begin position="103"/>
        <end position="125"/>
    </location>
</feature>
<evidence type="ECO:0000256" key="6">
    <source>
        <dbReference type="ARBA" id="ARBA00023136"/>
    </source>
</evidence>
<proteinExistence type="inferred from homology"/>
<dbReference type="Gene3D" id="1.10.3720.10">
    <property type="entry name" value="MetI-like"/>
    <property type="match status" value="1"/>
</dbReference>
<dbReference type="InterPro" id="IPR035906">
    <property type="entry name" value="MetI-like_sf"/>
</dbReference>
<keyword evidence="2 7" id="KW-0813">Transport</keyword>
<evidence type="ECO:0000259" key="8">
    <source>
        <dbReference type="PROSITE" id="PS50928"/>
    </source>
</evidence>
<gene>
    <name evidence="9" type="ORF">MUN76_07095</name>
</gene>
<reference evidence="9 10" key="1">
    <citation type="submission" date="2022-04" db="EMBL/GenBank/DDBJ databases">
        <title>Leucobacter sp. isolated from rhizosphere of onion.</title>
        <authorList>
            <person name="Won M."/>
            <person name="Lee C.-M."/>
            <person name="Woen H.-Y."/>
            <person name="Kwon S.-W."/>
        </authorList>
    </citation>
    <scope>NUCLEOTIDE SEQUENCE [LARGE SCALE GENOMIC DNA]</scope>
    <source>
        <strain evidence="9 10">H25R-14</strain>
    </source>
</reference>
<keyword evidence="6 7" id="KW-0472">Membrane</keyword>
<dbReference type="RefSeq" id="WP_244688699.1">
    <property type="nucleotide sequence ID" value="NZ_CP095043.1"/>
</dbReference>
<dbReference type="Proteomes" id="UP000831775">
    <property type="component" value="Chromosome"/>
</dbReference>
<dbReference type="PANTHER" id="PTHR43163">
    <property type="entry name" value="DIPEPTIDE TRANSPORT SYSTEM PERMEASE PROTEIN DPPB-RELATED"/>
    <property type="match status" value="1"/>
</dbReference>
<dbReference type="PROSITE" id="PS50928">
    <property type="entry name" value="ABC_TM1"/>
    <property type="match status" value="1"/>
</dbReference>
<dbReference type="EMBL" id="CP095043">
    <property type="protein sequence ID" value="UOQ61884.1"/>
    <property type="molecule type" value="Genomic_DNA"/>
</dbReference>